<dbReference type="Pfam" id="PF09926">
    <property type="entry name" value="DUF2158"/>
    <property type="match status" value="1"/>
</dbReference>
<sequence length="59" mass="6694">MFNVGDIVQSKTGGPKMQVTRVEGELLWCARIDDHIKREIELRADTVTLYHEDGDFGVC</sequence>
<dbReference type="InterPro" id="IPR019226">
    <property type="entry name" value="DUF2158"/>
</dbReference>
<evidence type="ECO:0000313" key="2">
    <source>
        <dbReference type="Proteomes" id="UP000030853"/>
    </source>
</evidence>
<dbReference type="Proteomes" id="UP000030853">
    <property type="component" value="Unassembled WGS sequence"/>
</dbReference>
<proteinExistence type="predicted"/>
<gene>
    <name evidence="1" type="ORF">QU24_07805</name>
</gene>
<accession>A0A0B1R7T1</accession>
<comment type="caution">
    <text evidence="1">The sequence shown here is derived from an EMBL/GenBank/DDBJ whole genome shotgun (WGS) entry which is preliminary data.</text>
</comment>
<dbReference type="EMBL" id="JTJJ01000029">
    <property type="protein sequence ID" value="KHJ68654.1"/>
    <property type="molecule type" value="Genomic_DNA"/>
</dbReference>
<dbReference type="AlphaFoldDB" id="A0A0B1R7T1"/>
<organism evidence="1 2">
    <name type="scientific">Pantoea rodasii</name>
    <dbReference type="NCBI Taxonomy" id="1076549"/>
    <lineage>
        <taxon>Bacteria</taxon>
        <taxon>Pseudomonadati</taxon>
        <taxon>Pseudomonadota</taxon>
        <taxon>Gammaproteobacteria</taxon>
        <taxon>Enterobacterales</taxon>
        <taxon>Erwiniaceae</taxon>
        <taxon>Pantoea</taxon>
    </lineage>
</organism>
<dbReference type="RefSeq" id="WP_039329820.1">
    <property type="nucleotide sequence ID" value="NZ_JTJJ01000029.1"/>
</dbReference>
<reference evidence="1 2" key="1">
    <citation type="submission" date="2014-11" db="EMBL/GenBank/DDBJ databases">
        <title>Genome sequencing of Pantoea rodasii ND03.</title>
        <authorList>
            <person name="Muhamad Yunos N.Y."/>
            <person name="Chan K.-G."/>
        </authorList>
    </citation>
    <scope>NUCLEOTIDE SEQUENCE [LARGE SCALE GENOMIC DNA]</scope>
    <source>
        <strain evidence="1 2">ND03</strain>
    </source>
</reference>
<evidence type="ECO:0000313" key="1">
    <source>
        <dbReference type="EMBL" id="KHJ68654.1"/>
    </source>
</evidence>
<protein>
    <recommendedName>
        <fullName evidence="3">DUF2158 domain-containing protein</fullName>
    </recommendedName>
</protein>
<evidence type="ECO:0008006" key="3">
    <source>
        <dbReference type="Google" id="ProtNLM"/>
    </source>
</evidence>
<name>A0A0B1R7T1_9GAMM</name>